<dbReference type="Proteomes" id="UP001345219">
    <property type="component" value="Chromosome 4"/>
</dbReference>
<evidence type="ECO:0000256" key="2">
    <source>
        <dbReference type="ARBA" id="ARBA00023015"/>
    </source>
</evidence>
<keyword evidence="8" id="KW-1185">Reference proteome</keyword>
<dbReference type="SUPFAM" id="SSF47459">
    <property type="entry name" value="HLH, helix-loop-helix DNA-binding domain"/>
    <property type="match status" value="1"/>
</dbReference>
<feature type="compositionally biased region" description="Low complexity" evidence="5">
    <location>
        <begin position="170"/>
        <end position="185"/>
    </location>
</feature>
<dbReference type="InterPro" id="IPR044295">
    <property type="entry name" value="BIM1/2/3"/>
</dbReference>
<evidence type="ECO:0000256" key="3">
    <source>
        <dbReference type="ARBA" id="ARBA00023163"/>
    </source>
</evidence>
<reference evidence="7 8" key="1">
    <citation type="journal article" date="2023" name="Hortic Res">
        <title>Pangenome of water caltrop reveals structural variations and asymmetric subgenome divergence after allopolyploidization.</title>
        <authorList>
            <person name="Zhang X."/>
            <person name="Chen Y."/>
            <person name="Wang L."/>
            <person name="Yuan Y."/>
            <person name="Fang M."/>
            <person name="Shi L."/>
            <person name="Lu R."/>
            <person name="Comes H.P."/>
            <person name="Ma Y."/>
            <person name="Chen Y."/>
            <person name="Huang G."/>
            <person name="Zhou Y."/>
            <person name="Zheng Z."/>
            <person name="Qiu Y."/>
        </authorList>
    </citation>
    <scope>NUCLEOTIDE SEQUENCE [LARGE SCALE GENOMIC DNA]</scope>
    <source>
        <tissue evidence="7">Roots</tissue>
    </source>
</reference>
<dbReference type="GO" id="GO:0005634">
    <property type="term" value="C:nucleus"/>
    <property type="evidence" value="ECO:0007669"/>
    <property type="project" value="UniProtKB-SubCell"/>
</dbReference>
<evidence type="ECO:0000259" key="6">
    <source>
        <dbReference type="PROSITE" id="PS50888"/>
    </source>
</evidence>
<gene>
    <name evidence="7" type="ORF">SAY87_004256</name>
</gene>
<comment type="caution">
    <text evidence="7">The sequence shown here is derived from an EMBL/GenBank/DDBJ whole genome shotgun (WGS) entry which is preliminary data.</text>
</comment>
<comment type="subcellular location">
    <subcellularLocation>
        <location evidence="1">Nucleus</location>
    </subcellularLocation>
</comment>
<evidence type="ECO:0000256" key="4">
    <source>
        <dbReference type="ARBA" id="ARBA00023242"/>
    </source>
</evidence>
<dbReference type="AlphaFoldDB" id="A0AAN7JNM5"/>
<dbReference type="GO" id="GO:0006351">
    <property type="term" value="P:DNA-templated transcription"/>
    <property type="evidence" value="ECO:0007669"/>
    <property type="project" value="InterPro"/>
</dbReference>
<evidence type="ECO:0000256" key="5">
    <source>
        <dbReference type="SAM" id="MobiDB-lite"/>
    </source>
</evidence>
<dbReference type="Gene3D" id="4.10.280.10">
    <property type="entry name" value="Helix-loop-helix DNA-binding domain"/>
    <property type="match status" value="1"/>
</dbReference>
<name>A0AAN7JNM5_9MYRT</name>
<feature type="domain" description="BHLH" evidence="6">
    <location>
        <begin position="247"/>
        <end position="297"/>
    </location>
</feature>
<protein>
    <recommendedName>
        <fullName evidence="6">BHLH domain-containing protein</fullName>
    </recommendedName>
</protein>
<keyword evidence="4" id="KW-0539">Nucleus</keyword>
<dbReference type="EMBL" id="JAXIOK010000017">
    <property type="protein sequence ID" value="KAK4750774.1"/>
    <property type="molecule type" value="Genomic_DNA"/>
</dbReference>
<evidence type="ECO:0000256" key="1">
    <source>
        <dbReference type="ARBA" id="ARBA00004123"/>
    </source>
</evidence>
<dbReference type="InterPro" id="IPR011598">
    <property type="entry name" value="bHLH_dom"/>
</dbReference>
<feature type="compositionally biased region" description="Basic and acidic residues" evidence="5">
    <location>
        <begin position="234"/>
        <end position="244"/>
    </location>
</feature>
<dbReference type="PANTHER" id="PTHR46412">
    <property type="entry name" value="BES1-INTERACTING MYC-LIKE PROTEIN"/>
    <property type="match status" value="1"/>
</dbReference>
<feature type="region of interest" description="Disordered" evidence="5">
    <location>
        <begin position="59"/>
        <end position="79"/>
    </location>
</feature>
<dbReference type="GO" id="GO:0003700">
    <property type="term" value="F:DNA-binding transcription factor activity"/>
    <property type="evidence" value="ECO:0007669"/>
    <property type="project" value="InterPro"/>
</dbReference>
<feature type="region of interest" description="Disordered" evidence="5">
    <location>
        <begin position="168"/>
        <end position="192"/>
    </location>
</feature>
<proteinExistence type="predicted"/>
<evidence type="ECO:0000313" key="7">
    <source>
        <dbReference type="EMBL" id="KAK4750774.1"/>
    </source>
</evidence>
<dbReference type="Pfam" id="PF00010">
    <property type="entry name" value="HLH"/>
    <property type="match status" value="1"/>
</dbReference>
<dbReference type="PANTHER" id="PTHR46412:SF3">
    <property type="entry name" value="TRANSCRIPTION FACTOR BIM1"/>
    <property type="match status" value="1"/>
</dbReference>
<evidence type="ECO:0000313" key="8">
    <source>
        <dbReference type="Proteomes" id="UP001345219"/>
    </source>
</evidence>
<feature type="region of interest" description="Disordered" evidence="5">
    <location>
        <begin position="500"/>
        <end position="520"/>
    </location>
</feature>
<dbReference type="GO" id="GO:0046983">
    <property type="term" value="F:protein dimerization activity"/>
    <property type="evidence" value="ECO:0007669"/>
    <property type="project" value="InterPro"/>
</dbReference>
<dbReference type="InterPro" id="IPR036638">
    <property type="entry name" value="HLH_DNA-bd_sf"/>
</dbReference>
<feature type="compositionally biased region" description="Basic and acidic residues" evidence="5">
    <location>
        <begin position="253"/>
        <end position="262"/>
    </location>
</feature>
<dbReference type="CDD" id="cd11453">
    <property type="entry name" value="bHLH_AtBIM_like"/>
    <property type="match status" value="1"/>
</dbReference>
<feature type="region of interest" description="Disordered" evidence="5">
    <location>
        <begin position="230"/>
        <end position="262"/>
    </location>
</feature>
<keyword evidence="2" id="KW-0805">Transcription regulation</keyword>
<dbReference type="SMART" id="SM00353">
    <property type="entry name" value="HLH"/>
    <property type="match status" value="1"/>
</dbReference>
<accession>A0AAN7JNM5</accession>
<keyword evidence="3" id="KW-0804">Transcription</keyword>
<sequence>MMELSQSRPFDGEGRKTTHDFLSICSHSNIHEDPRPPTKGNFLKTHDFLGKTGAREEVYDGVSSAEKPSPSSGEHLLPGGIGSYSISPISHFNDNVQKPEAPVFSVAQTSSTTDRNDDNSNCSSYSNSGFTLWEESTAKKGKTVVREILPVATLKDAAVKLGQWTKTERSSQSSSFNHHLSSASSLQPSRQTNQSFMDMMKSARTASNQEEELDDEEDFVVKKEISPAPGDLRVNFDEKCDDQKANTPRSKHSATEQRRRSKINDRFQTLRALLPQNDQKRDKASFLLEVIEYIQSLQEKVQKYEEGSYPGWNCEPAEKMTWRSDQRPAKTHTDHSRIVNGEGATLAFATKVVENNMSNLHDPKNIIKPDTSTFPLFKAAHPLNLSAPNKGALFPISLQPNMLIPARTGVVTSPLISPDMESNTLQPQSHMAQTKPWPVESAALNDTLKEEELVIKGGTISISSAYSRRLFDTLTQALHSSGIDPSQARISVQIDLGKKAKSSTHQTDSHAACSSQGITRPRVAVNQSDQALKKLKTDGDTVKQVGQKRVSLLKLQGGVLPWIEIYDREN</sequence>
<organism evidence="7 8">
    <name type="scientific">Trapa incisa</name>
    <dbReference type="NCBI Taxonomy" id="236973"/>
    <lineage>
        <taxon>Eukaryota</taxon>
        <taxon>Viridiplantae</taxon>
        <taxon>Streptophyta</taxon>
        <taxon>Embryophyta</taxon>
        <taxon>Tracheophyta</taxon>
        <taxon>Spermatophyta</taxon>
        <taxon>Magnoliopsida</taxon>
        <taxon>eudicotyledons</taxon>
        <taxon>Gunneridae</taxon>
        <taxon>Pentapetalae</taxon>
        <taxon>rosids</taxon>
        <taxon>malvids</taxon>
        <taxon>Myrtales</taxon>
        <taxon>Lythraceae</taxon>
        <taxon>Trapa</taxon>
    </lineage>
</organism>
<dbReference type="PROSITE" id="PS50888">
    <property type="entry name" value="BHLH"/>
    <property type="match status" value="1"/>
</dbReference>